<keyword evidence="2" id="KW-1185">Reference proteome</keyword>
<dbReference type="Proteomes" id="UP001062846">
    <property type="component" value="Chromosome 5"/>
</dbReference>
<comment type="caution">
    <text evidence="1">The sequence shown here is derived from an EMBL/GenBank/DDBJ whole genome shotgun (WGS) entry which is preliminary data.</text>
</comment>
<dbReference type="EMBL" id="CM046392">
    <property type="protein sequence ID" value="KAI8554919.1"/>
    <property type="molecule type" value="Genomic_DNA"/>
</dbReference>
<accession>A0ACC0NQ50</accession>
<reference evidence="1" key="1">
    <citation type="submission" date="2022-02" db="EMBL/GenBank/DDBJ databases">
        <title>Plant Genome Project.</title>
        <authorList>
            <person name="Zhang R.-G."/>
        </authorList>
    </citation>
    <scope>NUCLEOTIDE SEQUENCE</scope>
    <source>
        <strain evidence="1">AT1</strain>
    </source>
</reference>
<evidence type="ECO:0000313" key="1">
    <source>
        <dbReference type="EMBL" id="KAI8554919.1"/>
    </source>
</evidence>
<sequence length="108" mass="11874">MLIAIRFACGMVKSLGCRRACIESNNQHAIKLSVSELVPPWNVASIVMDIRELRKERETAVNWVSRVANGLAHVVVSKALRGLLPCNWVACPPPSVFSVLASELSFLM</sequence>
<organism evidence="1 2">
    <name type="scientific">Rhododendron molle</name>
    <name type="common">Chinese azalea</name>
    <name type="synonym">Azalea mollis</name>
    <dbReference type="NCBI Taxonomy" id="49168"/>
    <lineage>
        <taxon>Eukaryota</taxon>
        <taxon>Viridiplantae</taxon>
        <taxon>Streptophyta</taxon>
        <taxon>Embryophyta</taxon>
        <taxon>Tracheophyta</taxon>
        <taxon>Spermatophyta</taxon>
        <taxon>Magnoliopsida</taxon>
        <taxon>eudicotyledons</taxon>
        <taxon>Gunneridae</taxon>
        <taxon>Pentapetalae</taxon>
        <taxon>asterids</taxon>
        <taxon>Ericales</taxon>
        <taxon>Ericaceae</taxon>
        <taxon>Ericoideae</taxon>
        <taxon>Rhodoreae</taxon>
        <taxon>Rhododendron</taxon>
    </lineage>
</organism>
<proteinExistence type="predicted"/>
<name>A0ACC0NQ50_RHOML</name>
<evidence type="ECO:0000313" key="2">
    <source>
        <dbReference type="Proteomes" id="UP001062846"/>
    </source>
</evidence>
<gene>
    <name evidence="1" type="ORF">RHMOL_Rhmol05G0134200</name>
</gene>
<protein>
    <submittedName>
        <fullName evidence="1">Uncharacterized protein</fullName>
    </submittedName>
</protein>